<dbReference type="InterPro" id="IPR008557">
    <property type="entry name" value="PhoX"/>
</dbReference>
<dbReference type="KEGG" id="fwa:DCMF_07680"/>
<sequence length="226" mass="23607">MLAYVGLGTASLAAMSAGLGTQPPKAAAAEYDGPWAGGTNPVSAQFTPIQPAQADKLILPSGFKYDVVAAYGDPINEKGDTFGFNAASPCFFPLNEAPLNNAAVQGILWVSHESSSPVWVEGEKRSGHYSTDQVHKLLYSLGGSILEVARDQNGVWRMAGNSPYARRVTGLDRCELTGPARGAKAVGQGVIVQGTLANGAAGKTLWDTVLSGGGNDEDLFGDIYYL</sequence>
<dbReference type="PANTHER" id="PTHR35399">
    <property type="entry name" value="SLR8030 PROTEIN"/>
    <property type="match status" value="1"/>
</dbReference>
<gene>
    <name evidence="1" type="ORF">DCMF_07680</name>
</gene>
<evidence type="ECO:0000313" key="2">
    <source>
        <dbReference type="Proteomes" id="UP000323521"/>
    </source>
</evidence>
<dbReference type="Pfam" id="PF05787">
    <property type="entry name" value="PhoX"/>
    <property type="match status" value="1"/>
</dbReference>
<accession>A0A3G1KQC4</accession>
<organism evidence="1 2">
    <name type="scientific">Formimonas warabiya</name>
    <dbReference type="NCBI Taxonomy" id="1761012"/>
    <lineage>
        <taxon>Bacteria</taxon>
        <taxon>Bacillati</taxon>
        <taxon>Bacillota</taxon>
        <taxon>Clostridia</taxon>
        <taxon>Eubacteriales</taxon>
        <taxon>Peptococcaceae</taxon>
        <taxon>Candidatus Formimonas</taxon>
    </lineage>
</organism>
<dbReference type="EMBL" id="CP017634">
    <property type="protein sequence ID" value="ATW24673.1"/>
    <property type="molecule type" value="Genomic_DNA"/>
</dbReference>
<keyword evidence="2" id="KW-1185">Reference proteome</keyword>
<dbReference type="PANTHER" id="PTHR35399:SF2">
    <property type="entry name" value="DUF839 DOMAIN-CONTAINING PROTEIN"/>
    <property type="match status" value="1"/>
</dbReference>
<evidence type="ECO:0000313" key="1">
    <source>
        <dbReference type="EMBL" id="ATW24673.1"/>
    </source>
</evidence>
<name>A0A3G1KQC4_FORW1</name>
<dbReference type="OrthoDB" id="9801383at2"/>
<reference evidence="1 2" key="1">
    <citation type="submission" date="2016-10" db="EMBL/GenBank/DDBJ databases">
        <title>Complete Genome Sequence of Peptococcaceae strain DCMF.</title>
        <authorList>
            <person name="Edwards R.J."/>
            <person name="Holland S.I."/>
            <person name="Deshpande N.P."/>
            <person name="Wong Y.K."/>
            <person name="Ertan H."/>
            <person name="Manefield M."/>
            <person name="Russell T.L."/>
            <person name="Lee M.J."/>
        </authorList>
    </citation>
    <scope>NUCLEOTIDE SEQUENCE [LARGE SCALE GENOMIC DNA]</scope>
    <source>
        <strain evidence="1 2">DCMF</strain>
    </source>
</reference>
<proteinExistence type="predicted"/>
<dbReference type="AlphaFoldDB" id="A0A3G1KQC4"/>
<dbReference type="RefSeq" id="WP_148133890.1">
    <property type="nucleotide sequence ID" value="NZ_CP017634.1"/>
</dbReference>
<protein>
    <submittedName>
        <fullName evidence="1">Uncharacterized protein</fullName>
    </submittedName>
</protein>
<dbReference type="Proteomes" id="UP000323521">
    <property type="component" value="Chromosome"/>
</dbReference>